<reference evidence="2 3" key="1">
    <citation type="submission" date="2015-07" db="EMBL/GenBank/DDBJ databases">
        <title>High-quality genome of monoxenous trypanosomatid Leptomonas pyrrhocoris.</title>
        <authorList>
            <person name="Flegontov P."/>
            <person name="Butenko A."/>
            <person name="Firsov S."/>
            <person name="Vlcek C."/>
            <person name="Logacheva M.D."/>
            <person name="Field M."/>
            <person name="Filatov D."/>
            <person name="Flegontova O."/>
            <person name="Gerasimov E."/>
            <person name="Jackson A.P."/>
            <person name="Kelly S."/>
            <person name="Opperdoes F."/>
            <person name="O'Reilly A."/>
            <person name="Votypka J."/>
            <person name="Yurchenko V."/>
            <person name="Lukes J."/>
        </authorList>
    </citation>
    <scope>NUCLEOTIDE SEQUENCE [LARGE SCALE GENOMIC DNA]</scope>
    <source>
        <strain evidence="2">H10</strain>
    </source>
</reference>
<protein>
    <submittedName>
        <fullName evidence="2">Uncharacterized protein</fullName>
    </submittedName>
</protein>
<accession>A0A0M9FRI7</accession>
<dbReference type="AlphaFoldDB" id="A0A0M9FRI7"/>
<evidence type="ECO:0000313" key="3">
    <source>
        <dbReference type="Proteomes" id="UP000037923"/>
    </source>
</evidence>
<gene>
    <name evidence="2" type="ORF">ABB37_09220</name>
</gene>
<evidence type="ECO:0000256" key="1">
    <source>
        <dbReference type="SAM" id="MobiDB-lite"/>
    </source>
</evidence>
<dbReference type="EMBL" id="LGTL01000029">
    <property type="protein sequence ID" value="KPA74590.1"/>
    <property type="molecule type" value="Genomic_DNA"/>
</dbReference>
<feature type="compositionally biased region" description="Basic residues" evidence="1">
    <location>
        <begin position="206"/>
        <end position="218"/>
    </location>
</feature>
<name>A0A0M9FRI7_LEPPY</name>
<dbReference type="RefSeq" id="XP_015653029.1">
    <property type="nucleotide sequence ID" value="XM_015808576.1"/>
</dbReference>
<comment type="caution">
    <text evidence="2">The sequence shown here is derived from an EMBL/GenBank/DDBJ whole genome shotgun (WGS) entry which is preliminary data.</text>
</comment>
<keyword evidence="3" id="KW-1185">Reference proteome</keyword>
<dbReference type="Proteomes" id="UP000037923">
    <property type="component" value="Unassembled WGS sequence"/>
</dbReference>
<organism evidence="2 3">
    <name type="scientific">Leptomonas pyrrhocoris</name>
    <name type="common">Firebug parasite</name>
    <dbReference type="NCBI Taxonomy" id="157538"/>
    <lineage>
        <taxon>Eukaryota</taxon>
        <taxon>Discoba</taxon>
        <taxon>Euglenozoa</taxon>
        <taxon>Kinetoplastea</taxon>
        <taxon>Metakinetoplastina</taxon>
        <taxon>Trypanosomatida</taxon>
        <taxon>Trypanosomatidae</taxon>
        <taxon>Leishmaniinae</taxon>
        <taxon>Leptomonas</taxon>
    </lineage>
</organism>
<dbReference type="VEuPathDB" id="TriTrypDB:LpyrH10_29_1350"/>
<feature type="region of interest" description="Disordered" evidence="1">
    <location>
        <begin position="206"/>
        <end position="246"/>
    </location>
</feature>
<feature type="compositionally biased region" description="Low complexity" evidence="1">
    <location>
        <begin position="219"/>
        <end position="241"/>
    </location>
</feature>
<dbReference type="GeneID" id="26909503"/>
<sequence length="391" mass="42667">MPSGNVRGVMQRVQDSSRFLGRVKPNAYRRARRGAHLGTDSPRVKGTIQAYTSTLPEEQRQLGRAALFNPVKVCPSCGSEPAPPLPGLPPEPPPCAYFAEAASDPVPCPVCCECCVRRPHLIRRLVRDHGISAPAELSWQLARALHASPPGLFHRCPLCTFLTASTLTFSQQRMLGHGPLRLDTPPPVRRVCVVVEPECPTCHRRTAATHAQRHRRTTHAGGRTAAAAVAPPAAVKTGTPPHTRRTTGPRVQVCAACHYALFTIPGILCHACTHHAVVARLAVPVAGGRPQSVLARPMGHRCPLCPAAFIEPEGLKCRQAAERGIGHPSDFEIWSRLRCEETPRHPLVCGTTHELRSPPWVRRWSWPWRCIGPVSGRDDPVPFPPELACCT</sequence>
<evidence type="ECO:0000313" key="2">
    <source>
        <dbReference type="EMBL" id="KPA74590.1"/>
    </source>
</evidence>
<proteinExistence type="predicted"/>